<feature type="domain" description="Calpain catalytic" evidence="8">
    <location>
        <begin position="26"/>
        <end position="355"/>
    </location>
</feature>
<dbReference type="Pfam" id="PF00648">
    <property type="entry name" value="Peptidase_C2"/>
    <property type="match status" value="1"/>
</dbReference>
<keyword evidence="3 6" id="KW-0378">Hydrolase</keyword>
<keyword evidence="4 6" id="KW-0788">Thiol protease</keyword>
<dbReference type="SMART" id="SM00230">
    <property type="entry name" value="CysPc"/>
    <property type="match status" value="1"/>
</dbReference>
<dbReference type="FunFam" id="2.60.120.380:FF:000003">
    <property type="entry name" value="Calpain 5"/>
    <property type="match status" value="1"/>
</dbReference>
<evidence type="ECO:0000256" key="3">
    <source>
        <dbReference type="ARBA" id="ARBA00022801"/>
    </source>
</evidence>
<dbReference type="InterPro" id="IPR001300">
    <property type="entry name" value="Peptidase_C2_calpain_cat"/>
</dbReference>
<evidence type="ECO:0000259" key="8">
    <source>
        <dbReference type="PROSITE" id="PS50203"/>
    </source>
</evidence>
<evidence type="ECO:0000256" key="6">
    <source>
        <dbReference type="PROSITE-ProRule" id="PRU00239"/>
    </source>
</evidence>
<protein>
    <submittedName>
        <fullName evidence="9">Uncharacterized protein</fullName>
    </submittedName>
</protein>
<dbReference type="InterPro" id="IPR000008">
    <property type="entry name" value="C2_dom"/>
</dbReference>
<dbReference type="SUPFAM" id="SSF54001">
    <property type="entry name" value="Cysteine proteinases"/>
    <property type="match status" value="1"/>
</dbReference>
<accession>A0A3Q4BN14</accession>
<dbReference type="CDD" id="cd00214">
    <property type="entry name" value="Calpain_III"/>
    <property type="match status" value="1"/>
</dbReference>
<dbReference type="OMA" id="SIHKTWH"/>
<dbReference type="Proteomes" id="UP000261620">
    <property type="component" value="Unplaced"/>
</dbReference>
<keyword evidence="10" id="KW-1185">Reference proteome</keyword>
<dbReference type="Gene3D" id="2.60.120.380">
    <property type="match status" value="1"/>
</dbReference>
<dbReference type="PROSITE" id="PS50004">
    <property type="entry name" value="C2"/>
    <property type="match status" value="1"/>
</dbReference>
<dbReference type="PANTHER" id="PTHR10183:SF381">
    <property type="entry name" value="CALPAIN-6"/>
    <property type="match status" value="1"/>
</dbReference>
<dbReference type="GO" id="GO:0006508">
    <property type="term" value="P:proteolysis"/>
    <property type="evidence" value="ECO:0007669"/>
    <property type="project" value="UniProtKB-KW"/>
</dbReference>
<dbReference type="InterPro" id="IPR038765">
    <property type="entry name" value="Papain-like_cys_pep_sf"/>
</dbReference>
<evidence type="ECO:0000259" key="7">
    <source>
        <dbReference type="PROSITE" id="PS50004"/>
    </source>
</evidence>
<dbReference type="Ensembl" id="ENSMMOT00000022326.1">
    <property type="protein sequence ID" value="ENSMMOP00000021962.1"/>
    <property type="gene ID" value="ENSMMOG00000016694.1"/>
</dbReference>
<feature type="active site" evidence="5 6">
    <location>
        <position position="296"/>
    </location>
</feature>
<dbReference type="FunFam" id="2.60.40.150:FF:000173">
    <property type="entry name" value="Calpain 5b"/>
    <property type="match status" value="1"/>
</dbReference>
<sequence length="654" mass="74191">MFSSAVPYKNQHYAELKKDCIKDKRLFEDPEFPASSESLYFRKPPPGFVEWKRPGVSGSGGSGGPFLLEICKDPYLFVEGISSHDLNQGVVGNCWFVAACSCLALKPNLWKKVIPDYKEQEWNPKQLEDYAGIFHFQFWVFGEWVDVVIDDRLPTINGELIYCHSKDNNEFWSALLEKAYAKLAGCYESLEGGNTGDAVVDFSGAVAEAINLEAEAYYKDQKKQDQLFEDLLKVYNRGGIISCSIKAQPHEIENRMANGLVKGHAYSVTAVEKVRLGHGLMAYFKNETIPLIRMRNPWGKTEWKGAWSDSSEEWAKVGDTERGNLGITVEDDGEFWMSFTDWCKHFTDADVCRLINTSVISIHKTWHEVVHFGSWTKNAEPLLNRCGGCANHRQTFLQNPQYLFDITKEADEVLISLQQRDMKIQRKVGQGENLSIGFGVFKVEENRKYRMHDIVTQQCVATSTYINARTVFMRCTLQQGRYVIIPTTFEPQTLGEFMIRVFTDVDSGCRELTADKPKIRCWSSFFGYPQVITHVYIHGAEGLQNQDSSGDPYVIISCEGQSVSSTIKKDTLQPEFKTSGIFYRKKPRKPITVEVWNSNAVKDEFMGQVVLSGSPEDSPDPQVLQLRKRGQQMADEMPGHISLRIVTSTQLTAM</sequence>
<evidence type="ECO:0000256" key="2">
    <source>
        <dbReference type="ARBA" id="ARBA00022670"/>
    </source>
</evidence>
<dbReference type="CDD" id="cd04046">
    <property type="entry name" value="C2_Calpain"/>
    <property type="match status" value="1"/>
</dbReference>
<dbReference type="InterPro" id="IPR035892">
    <property type="entry name" value="C2_domain_sf"/>
</dbReference>
<comment type="similarity">
    <text evidence="1">Belongs to the peptidase C2 family.</text>
</comment>
<dbReference type="InterPro" id="IPR033883">
    <property type="entry name" value="C2_III"/>
</dbReference>
<evidence type="ECO:0000256" key="4">
    <source>
        <dbReference type="ARBA" id="ARBA00022807"/>
    </source>
</evidence>
<feature type="active site" evidence="5 6">
    <location>
        <position position="264"/>
    </location>
</feature>
<reference evidence="9" key="2">
    <citation type="submission" date="2025-09" db="UniProtKB">
        <authorList>
            <consortium name="Ensembl"/>
        </authorList>
    </citation>
    <scope>IDENTIFICATION</scope>
</reference>
<dbReference type="SUPFAM" id="SSF49562">
    <property type="entry name" value="C2 domain (Calcium/lipid-binding domain, CaLB)"/>
    <property type="match status" value="1"/>
</dbReference>
<dbReference type="GO" id="GO:0005737">
    <property type="term" value="C:cytoplasm"/>
    <property type="evidence" value="ECO:0007669"/>
    <property type="project" value="TreeGrafter"/>
</dbReference>
<dbReference type="InterPro" id="IPR022682">
    <property type="entry name" value="Calpain_domain_III"/>
</dbReference>
<dbReference type="InterPro" id="IPR022684">
    <property type="entry name" value="Calpain_cysteine_protease"/>
</dbReference>
<dbReference type="Gene3D" id="2.60.40.150">
    <property type="entry name" value="C2 domain"/>
    <property type="match status" value="1"/>
</dbReference>
<dbReference type="InterPro" id="IPR036213">
    <property type="entry name" value="Calpain_III_sf"/>
</dbReference>
<organism evidence="9 10">
    <name type="scientific">Mola mola</name>
    <name type="common">Ocean sunfish</name>
    <name type="synonym">Tetraodon mola</name>
    <dbReference type="NCBI Taxonomy" id="94237"/>
    <lineage>
        <taxon>Eukaryota</taxon>
        <taxon>Metazoa</taxon>
        <taxon>Chordata</taxon>
        <taxon>Craniata</taxon>
        <taxon>Vertebrata</taxon>
        <taxon>Euteleostomi</taxon>
        <taxon>Actinopterygii</taxon>
        <taxon>Neopterygii</taxon>
        <taxon>Teleostei</taxon>
        <taxon>Neoteleostei</taxon>
        <taxon>Acanthomorphata</taxon>
        <taxon>Eupercaria</taxon>
        <taxon>Tetraodontiformes</taxon>
        <taxon>Molidae</taxon>
        <taxon>Mola</taxon>
    </lineage>
</organism>
<evidence type="ECO:0000256" key="1">
    <source>
        <dbReference type="ARBA" id="ARBA00007623"/>
    </source>
</evidence>
<evidence type="ECO:0000256" key="5">
    <source>
        <dbReference type="PIRSR" id="PIRSR622684-1"/>
    </source>
</evidence>
<dbReference type="FunFam" id="3.90.70.10:FF:000027">
    <property type="entry name" value="Calpain 5"/>
    <property type="match status" value="1"/>
</dbReference>
<dbReference type="Pfam" id="PF00168">
    <property type="entry name" value="C2"/>
    <property type="match status" value="1"/>
</dbReference>
<feature type="active site" evidence="5 6">
    <location>
        <position position="94"/>
    </location>
</feature>
<dbReference type="SMART" id="SM00720">
    <property type="entry name" value="calpain_III"/>
    <property type="match status" value="1"/>
</dbReference>
<dbReference type="PROSITE" id="PS00139">
    <property type="entry name" value="THIOL_PROTEASE_CYS"/>
    <property type="match status" value="1"/>
</dbReference>
<dbReference type="SUPFAM" id="SSF49758">
    <property type="entry name" value="Calpain large subunit, middle domain (domain III)"/>
    <property type="match status" value="1"/>
</dbReference>
<dbReference type="AlphaFoldDB" id="A0A3Q4BN14"/>
<dbReference type="CDD" id="cd00044">
    <property type="entry name" value="CysPc"/>
    <property type="match status" value="1"/>
</dbReference>
<evidence type="ECO:0000313" key="10">
    <source>
        <dbReference type="Proteomes" id="UP000261620"/>
    </source>
</evidence>
<dbReference type="PROSITE" id="PS50203">
    <property type="entry name" value="CALPAIN_CAT"/>
    <property type="match status" value="1"/>
</dbReference>
<proteinExistence type="inferred from homology"/>
<dbReference type="GO" id="GO:0004198">
    <property type="term" value="F:calcium-dependent cysteine-type endopeptidase activity"/>
    <property type="evidence" value="ECO:0007669"/>
    <property type="project" value="InterPro"/>
</dbReference>
<dbReference type="InterPro" id="IPR022683">
    <property type="entry name" value="Calpain_III"/>
</dbReference>
<dbReference type="SMART" id="SM00239">
    <property type="entry name" value="C2"/>
    <property type="match status" value="1"/>
</dbReference>
<dbReference type="Pfam" id="PF01067">
    <property type="entry name" value="Calpain_III"/>
    <property type="match status" value="1"/>
</dbReference>
<dbReference type="PANTHER" id="PTHR10183">
    <property type="entry name" value="CALPAIN"/>
    <property type="match status" value="1"/>
</dbReference>
<evidence type="ECO:0000313" key="9">
    <source>
        <dbReference type="Ensembl" id="ENSMMOP00000021962.1"/>
    </source>
</evidence>
<dbReference type="STRING" id="94237.ENSMMOP00000021962"/>
<dbReference type="InterPro" id="IPR000169">
    <property type="entry name" value="Pept_cys_AS"/>
</dbReference>
<name>A0A3Q4BN14_MOLML</name>
<dbReference type="Gene3D" id="3.90.70.10">
    <property type="entry name" value="Cysteine proteinases"/>
    <property type="match status" value="1"/>
</dbReference>
<dbReference type="InterPro" id="IPR033884">
    <property type="entry name" value="C2_Calpain"/>
</dbReference>
<feature type="domain" description="C2" evidence="7">
    <location>
        <begin position="513"/>
        <end position="626"/>
    </location>
</feature>
<dbReference type="PRINTS" id="PR00704">
    <property type="entry name" value="CALPAIN"/>
</dbReference>
<keyword evidence="2 6" id="KW-0645">Protease</keyword>
<reference evidence="9" key="1">
    <citation type="submission" date="2025-08" db="UniProtKB">
        <authorList>
            <consortium name="Ensembl"/>
        </authorList>
    </citation>
    <scope>IDENTIFICATION</scope>
</reference>